<reference evidence="7 8" key="1">
    <citation type="journal article" date="2020" name="G3 (Bethesda)">
        <title>Whole Genome Sequencing and Comparative Genomics of Two Nematicidal Bacillus Strains Reveals a Wide Range of Possible Virulence Factors.</title>
        <authorList>
            <person name="Susic N."/>
            <person name="Janezic S."/>
            <person name="Rupnik M."/>
            <person name="Geric Stare B."/>
        </authorList>
    </citation>
    <scope>NUCLEOTIDE SEQUENCE [LARGE SCALE GENOMIC DNA]</scope>
    <source>
        <strain evidence="7 8">I-1582</strain>
    </source>
</reference>
<keyword evidence="4" id="KW-1003">Cell membrane</keyword>
<keyword evidence="5" id="KW-0472">Membrane</keyword>
<evidence type="ECO:0000313" key="7">
    <source>
        <dbReference type="EMBL" id="KAF0821379.1"/>
    </source>
</evidence>
<dbReference type="EMBL" id="VDEM01000114">
    <property type="protein sequence ID" value="KAF0821379.1"/>
    <property type="molecule type" value="Genomic_DNA"/>
</dbReference>
<evidence type="ECO:0000256" key="5">
    <source>
        <dbReference type="ARBA" id="ARBA00023136"/>
    </source>
</evidence>
<dbReference type="PANTHER" id="PTHR43297:SF2">
    <property type="entry name" value="DIPEPTIDE TRANSPORT ATP-BINDING PROTEIN DPPD"/>
    <property type="match status" value="1"/>
</dbReference>
<comment type="similarity">
    <text evidence="2">Belongs to the ABC transporter superfamily.</text>
</comment>
<dbReference type="Proteomes" id="UP000465778">
    <property type="component" value="Unassembled WGS sequence"/>
</dbReference>
<comment type="subcellular location">
    <subcellularLocation>
        <location evidence="1">Membrane</location>
    </subcellularLocation>
</comment>
<dbReference type="AlphaFoldDB" id="A0A800N8B9"/>
<comment type="caution">
    <text evidence="7">The sequence shown here is derived from an EMBL/GenBank/DDBJ whole genome shotgun (WGS) entry which is preliminary data.</text>
</comment>
<feature type="domain" description="ABC transporter" evidence="6">
    <location>
        <begin position="20"/>
        <end position="79"/>
    </location>
</feature>
<evidence type="ECO:0000256" key="4">
    <source>
        <dbReference type="ARBA" id="ARBA00022475"/>
    </source>
</evidence>
<evidence type="ECO:0000259" key="6">
    <source>
        <dbReference type="Pfam" id="PF00005"/>
    </source>
</evidence>
<accession>A0A800N8B9</accession>
<dbReference type="GO" id="GO:0016887">
    <property type="term" value="F:ATP hydrolysis activity"/>
    <property type="evidence" value="ECO:0007669"/>
    <property type="project" value="InterPro"/>
</dbReference>
<dbReference type="GO" id="GO:0016020">
    <property type="term" value="C:membrane"/>
    <property type="evidence" value="ECO:0007669"/>
    <property type="project" value="UniProtKB-SubCell"/>
</dbReference>
<dbReference type="Pfam" id="PF00005">
    <property type="entry name" value="ABC_tran"/>
    <property type="match status" value="1"/>
</dbReference>
<evidence type="ECO:0000256" key="2">
    <source>
        <dbReference type="ARBA" id="ARBA00005417"/>
    </source>
</evidence>
<gene>
    <name evidence="7" type="ORF">KIS1582_4907</name>
</gene>
<dbReference type="Gene3D" id="3.40.50.300">
    <property type="entry name" value="P-loop containing nucleotide triphosphate hydrolases"/>
    <property type="match status" value="1"/>
</dbReference>
<dbReference type="SUPFAM" id="SSF52540">
    <property type="entry name" value="P-loop containing nucleoside triphosphate hydrolases"/>
    <property type="match status" value="1"/>
</dbReference>
<dbReference type="InterPro" id="IPR003439">
    <property type="entry name" value="ABC_transporter-like_ATP-bd"/>
</dbReference>
<protein>
    <submittedName>
        <fullName evidence="7">Oligopeptide transport system permease protein OppB</fullName>
    </submittedName>
</protein>
<evidence type="ECO:0000256" key="1">
    <source>
        <dbReference type="ARBA" id="ARBA00004370"/>
    </source>
</evidence>
<evidence type="ECO:0000313" key="8">
    <source>
        <dbReference type="Proteomes" id="UP000465778"/>
    </source>
</evidence>
<dbReference type="InterPro" id="IPR050388">
    <property type="entry name" value="ABC_Ni/Peptide_Import"/>
</dbReference>
<proteinExistence type="inferred from homology"/>
<dbReference type="GO" id="GO:0005524">
    <property type="term" value="F:ATP binding"/>
    <property type="evidence" value="ECO:0007669"/>
    <property type="project" value="InterPro"/>
</dbReference>
<evidence type="ECO:0000256" key="3">
    <source>
        <dbReference type="ARBA" id="ARBA00022448"/>
    </source>
</evidence>
<sequence length="93" mass="10192">MDSLSIKFKTGKKDYVNAVSKVNFTINKGETLALVGESGCGKSVTSLSIMRLISNSVGKIDGKIIFKDTDLNQLSERKMRSIRGKDNRNHGIS</sequence>
<dbReference type="RefSeq" id="WP_335454922.1">
    <property type="nucleotide sequence ID" value="NZ_JBALQO010000063.1"/>
</dbReference>
<name>A0A800N8B9_CYTFI</name>
<keyword evidence="3" id="KW-0813">Transport</keyword>
<organism evidence="7 8">
    <name type="scientific">Cytobacillus firmus</name>
    <name type="common">Bacillus firmus</name>
    <dbReference type="NCBI Taxonomy" id="1399"/>
    <lineage>
        <taxon>Bacteria</taxon>
        <taxon>Bacillati</taxon>
        <taxon>Bacillota</taxon>
        <taxon>Bacilli</taxon>
        <taxon>Bacillales</taxon>
        <taxon>Bacillaceae</taxon>
        <taxon>Cytobacillus</taxon>
    </lineage>
</organism>
<dbReference type="InterPro" id="IPR027417">
    <property type="entry name" value="P-loop_NTPase"/>
</dbReference>
<dbReference type="PANTHER" id="PTHR43297">
    <property type="entry name" value="OLIGOPEPTIDE TRANSPORT ATP-BINDING PROTEIN APPD"/>
    <property type="match status" value="1"/>
</dbReference>